<reference evidence="4 5" key="1">
    <citation type="journal article" date="2017" name="Curr. Biol.">
        <title>Genome architecture and evolution of a unichromosomal asexual nematode.</title>
        <authorList>
            <person name="Fradin H."/>
            <person name="Zegar C."/>
            <person name="Gutwein M."/>
            <person name="Lucas J."/>
            <person name="Kovtun M."/>
            <person name="Corcoran D."/>
            <person name="Baugh L.R."/>
            <person name="Kiontke K."/>
            <person name="Gunsalus K."/>
            <person name="Fitch D.H."/>
            <person name="Piano F."/>
        </authorList>
    </citation>
    <scope>NUCLEOTIDE SEQUENCE [LARGE SCALE GENOMIC DNA]</scope>
    <source>
        <strain evidence="4">PF1309</strain>
    </source>
</reference>
<dbReference type="Pfam" id="PF00169">
    <property type="entry name" value="PH"/>
    <property type="match status" value="2"/>
</dbReference>
<dbReference type="PANTHER" id="PTHR17271">
    <property type="entry name" value="PLECKSTRIN HOMOLOGY PH DOMAIN-CONTAINING PROTEIN"/>
    <property type="match status" value="1"/>
</dbReference>
<dbReference type="PANTHER" id="PTHR17271:SF1">
    <property type="entry name" value="PROTEIN OUTSPREAD"/>
    <property type="match status" value="1"/>
</dbReference>
<feature type="region of interest" description="Disordered" evidence="2">
    <location>
        <begin position="1073"/>
        <end position="1135"/>
    </location>
</feature>
<feature type="coiled-coil region" evidence="1">
    <location>
        <begin position="726"/>
        <end position="753"/>
    </location>
</feature>
<dbReference type="GO" id="GO:0051015">
    <property type="term" value="F:actin filament binding"/>
    <property type="evidence" value="ECO:0007669"/>
    <property type="project" value="TreeGrafter"/>
</dbReference>
<keyword evidence="5" id="KW-1185">Reference proteome</keyword>
<dbReference type="CDD" id="cd13275">
    <property type="entry name" value="PH_M-RIP"/>
    <property type="match status" value="1"/>
</dbReference>
<feature type="compositionally biased region" description="Basic residues" evidence="2">
    <location>
        <begin position="1122"/>
        <end position="1132"/>
    </location>
</feature>
<dbReference type="InterPro" id="IPR001849">
    <property type="entry name" value="PH_domain"/>
</dbReference>
<keyword evidence="1" id="KW-0175">Coiled coil</keyword>
<comment type="caution">
    <text evidence="4">The sequence shown here is derived from an EMBL/GenBank/DDBJ whole genome shotgun (WGS) entry which is preliminary data.</text>
</comment>
<feature type="compositionally biased region" description="Polar residues" evidence="2">
    <location>
        <begin position="915"/>
        <end position="924"/>
    </location>
</feature>
<dbReference type="InterPro" id="IPR039597">
    <property type="entry name" value="M-RIP_PH"/>
</dbReference>
<dbReference type="PROSITE" id="PS50003">
    <property type="entry name" value="PH_DOMAIN"/>
    <property type="match status" value="2"/>
</dbReference>
<dbReference type="STRING" id="2018661.A0A2A2J2V6"/>
<dbReference type="GO" id="GO:0015629">
    <property type="term" value="C:actin cytoskeleton"/>
    <property type="evidence" value="ECO:0007669"/>
    <property type="project" value="TreeGrafter"/>
</dbReference>
<feature type="region of interest" description="Disordered" evidence="2">
    <location>
        <begin position="226"/>
        <end position="259"/>
    </location>
</feature>
<feature type="compositionally biased region" description="Polar residues" evidence="2">
    <location>
        <begin position="486"/>
        <end position="499"/>
    </location>
</feature>
<dbReference type="OrthoDB" id="9942268at2759"/>
<feature type="compositionally biased region" description="Low complexity" evidence="2">
    <location>
        <begin position="467"/>
        <end position="477"/>
    </location>
</feature>
<sequence>MNRKVTACGFLYVAPPNLDFSLQSHSGKRWQRRWFTLYDSGELTYALDNNPDTVPQFSIDMTRCHRVCEADSITGNSHSILMAFRHENEEDQNQIPPVVYVKADTTEEIRWWLSLLNTYAKQNMIQVKPRRNAEIEKFDTSLTVPSPDDLLEEVELPVMQSSACSSRSSSIDRLDCERSEQQRVAHCPRDSLLTAVVSNGGDLHGTHGTVRSIKARGDSRRVPCDLPPVNSPPPIPPVDIPTNSPENLHEPLAGTSSAVPCSSSNSAGLVINVPLTSSVVQPSESLATTADTLTKKNYSQPFHIDTSHAHTLRKGWLMLRGKSDSEWTKHWVVLAGLSLKLYRDVWAEDSTEPLISIDLADCENVYPSASARNYGIEIRCRKQRFVLSAMTPGIRDSWINALQQNRHNPSPTYTEPNSADALSLADSSDILGSTAIRKKHIAYVAPESHHSNSMMDEESSTEDEQSSNRGTGNSSGRNKPRHIRNGNATGQQQPITFATNYLEIVGSRTRKSRGRRSRNRSHSASSNDAADGNGREKRESLSPSFRRSPVARIKERSQDSRQRHPSNSSNASSTIRSKSNKKTATLNPDVESGKDLVAPPPSPSPIRPCLPAFVHPRFPSSLSHSNQQLGSPTHILVPPKLKSTPHAKITSSQCGFISESAYFNSFNDTSKFNFLCTVVLSQPGSQTHLVRSLRDQLEETSSRLGTTQHENERLKYLFNNNEATSLSGLRQSLSHAEEEVRKRQTEMESLRRQLATPHPSEQLLTNLQDRLLSMARVQLQALTVIARNRLVTQPEQMLDNVQDIEKRLNEANATDFDCVSHIIQDITVLFDEMAHSLKAPNVSDSWTITDLSGSSEDVDVKQDSEWEAEMTAIKNSHYSEIESLKHHYEHQLKGLKEKVETEESKRRKAQDELAMNTSRNGQSLSTVKNSFNELIEEQKRGYESEIEILKTEHTKELEEEKNATRVALEVVRRAHEEELRQLAEKNRSGSERDAGRQNRVIEQMREELTNLSALYSAKCVENATLDEKIAALLENNNCDEVLRVELRSKEAELQELRKRIALLEDKIVRDTIEDSDRDESDEVHPAGAAGEEKVNGNGLGQAHQAQAGRAERQTNGTNASVRFRRAQAHKNRRTDIRFHSNPVIPMVDGVPEYMLDEVRRSLAVPVAERRKFFETIAEYSTPF</sequence>
<feature type="compositionally biased region" description="Basic residues" evidence="2">
    <location>
        <begin position="508"/>
        <end position="521"/>
    </location>
</feature>
<dbReference type="AlphaFoldDB" id="A0A2A2J2V6"/>
<dbReference type="Gene3D" id="2.30.29.30">
    <property type="entry name" value="Pleckstrin-homology domain (PH domain)/Phosphotyrosine-binding domain (PTB)"/>
    <property type="match status" value="2"/>
</dbReference>
<dbReference type="SMART" id="SM00233">
    <property type="entry name" value="PH"/>
    <property type="match status" value="2"/>
</dbReference>
<feature type="compositionally biased region" description="Basic and acidic residues" evidence="2">
    <location>
        <begin position="895"/>
        <end position="911"/>
    </location>
</feature>
<dbReference type="SUPFAM" id="SSF50729">
    <property type="entry name" value="PH domain-like"/>
    <property type="match status" value="2"/>
</dbReference>
<evidence type="ECO:0000256" key="2">
    <source>
        <dbReference type="SAM" id="MobiDB-lite"/>
    </source>
</evidence>
<feature type="domain" description="PH" evidence="3">
    <location>
        <begin position="4"/>
        <end position="121"/>
    </location>
</feature>
<gene>
    <name evidence="4" type="ORF">WR25_06053</name>
</gene>
<evidence type="ECO:0000313" key="5">
    <source>
        <dbReference type="Proteomes" id="UP000218231"/>
    </source>
</evidence>
<evidence type="ECO:0000313" key="4">
    <source>
        <dbReference type="EMBL" id="PAV55945.1"/>
    </source>
</evidence>
<dbReference type="InterPro" id="IPR011993">
    <property type="entry name" value="PH-like_dom_sf"/>
</dbReference>
<protein>
    <recommendedName>
        <fullName evidence="3">PH domain-containing protein</fullName>
    </recommendedName>
</protein>
<feature type="compositionally biased region" description="Low complexity" evidence="2">
    <location>
        <begin position="566"/>
        <end position="577"/>
    </location>
</feature>
<feature type="domain" description="PH" evidence="3">
    <location>
        <begin position="310"/>
        <end position="407"/>
    </location>
</feature>
<feature type="region of interest" description="Disordered" evidence="2">
    <location>
        <begin position="895"/>
        <end position="924"/>
    </location>
</feature>
<accession>A0A2A2J2V6</accession>
<name>A0A2A2J2V6_9BILA</name>
<evidence type="ECO:0000256" key="1">
    <source>
        <dbReference type="SAM" id="Coils"/>
    </source>
</evidence>
<feature type="compositionally biased region" description="Acidic residues" evidence="2">
    <location>
        <begin position="455"/>
        <end position="465"/>
    </location>
</feature>
<feature type="compositionally biased region" description="Pro residues" evidence="2">
    <location>
        <begin position="226"/>
        <end position="239"/>
    </location>
</feature>
<feature type="compositionally biased region" description="Basic and acidic residues" evidence="2">
    <location>
        <begin position="552"/>
        <end position="562"/>
    </location>
</feature>
<proteinExistence type="predicted"/>
<dbReference type="EMBL" id="LIAE01010739">
    <property type="protein sequence ID" value="PAV55945.1"/>
    <property type="molecule type" value="Genomic_DNA"/>
</dbReference>
<organism evidence="4 5">
    <name type="scientific">Diploscapter pachys</name>
    <dbReference type="NCBI Taxonomy" id="2018661"/>
    <lineage>
        <taxon>Eukaryota</taxon>
        <taxon>Metazoa</taxon>
        <taxon>Ecdysozoa</taxon>
        <taxon>Nematoda</taxon>
        <taxon>Chromadorea</taxon>
        <taxon>Rhabditida</taxon>
        <taxon>Rhabditina</taxon>
        <taxon>Rhabditomorpha</taxon>
        <taxon>Rhabditoidea</taxon>
        <taxon>Rhabditidae</taxon>
        <taxon>Diploscapter</taxon>
    </lineage>
</organism>
<feature type="region of interest" description="Disordered" evidence="2">
    <location>
        <begin position="446"/>
        <end position="604"/>
    </location>
</feature>
<feature type="coiled-coil region" evidence="1">
    <location>
        <begin position="1039"/>
        <end position="1073"/>
    </location>
</feature>
<evidence type="ECO:0000259" key="3">
    <source>
        <dbReference type="PROSITE" id="PS50003"/>
    </source>
</evidence>
<dbReference type="Proteomes" id="UP000218231">
    <property type="component" value="Unassembled WGS sequence"/>
</dbReference>
<dbReference type="InterPro" id="IPR052223">
    <property type="entry name" value="Actin_Cytoskeleton_Reg"/>
</dbReference>